<dbReference type="RefSeq" id="WP_358350707.1">
    <property type="nucleotide sequence ID" value="NZ_JBEZFP010000013.1"/>
</dbReference>
<evidence type="ECO:0000313" key="5">
    <source>
        <dbReference type="Proteomes" id="UP001551482"/>
    </source>
</evidence>
<keyword evidence="1" id="KW-0540">Nuclease</keyword>
<sequence length="176" mass="18225">MSEMPSKNRLVVGGVLVALVVAVLVAFLLTRGDGDDDGGSPDRAATRTATAGASAASSGTTGTVGTTATATTRATATATPSVPPGMSVVRVGQLPAEARETLRLIDAGGPFPYGKDGTVFGNREGRLPKQKNGYYREYTVDTPGSDDRGARRIIAGASGERYYTSDHYATFRVIVP</sequence>
<dbReference type="InterPro" id="IPR016191">
    <property type="entry name" value="Ribonuclease/ribotoxin"/>
</dbReference>
<dbReference type="EMBL" id="JBEZFP010000013">
    <property type="protein sequence ID" value="MEU8133358.1"/>
    <property type="molecule type" value="Genomic_DNA"/>
</dbReference>
<evidence type="ECO:0000256" key="3">
    <source>
        <dbReference type="SAM" id="MobiDB-lite"/>
    </source>
</evidence>
<evidence type="ECO:0000256" key="1">
    <source>
        <dbReference type="ARBA" id="ARBA00022722"/>
    </source>
</evidence>
<feature type="region of interest" description="Disordered" evidence="3">
    <location>
        <begin position="34"/>
        <end position="84"/>
    </location>
</feature>
<dbReference type="SUPFAM" id="SSF53933">
    <property type="entry name" value="Microbial ribonucleases"/>
    <property type="match status" value="1"/>
</dbReference>
<evidence type="ECO:0000256" key="2">
    <source>
        <dbReference type="ARBA" id="ARBA00022801"/>
    </source>
</evidence>
<gene>
    <name evidence="4" type="ORF">AB0C36_07610</name>
</gene>
<dbReference type="Pfam" id="PF00545">
    <property type="entry name" value="Ribonuclease"/>
    <property type="match status" value="1"/>
</dbReference>
<comment type="caution">
    <text evidence="4">The sequence shown here is derived from an EMBL/GenBank/DDBJ whole genome shotgun (WGS) entry which is preliminary data.</text>
</comment>
<reference evidence="4 5" key="1">
    <citation type="submission" date="2024-06" db="EMBL/GenBank/DDBJ databases">
        <title>The Natural Products Discovery Center: Release of the First 8490 Sequenced Strains for Exploring Actinobacteria Biosynthetic Diversity.</title>
        <authorList>
            <person name="Kalkreuter E."/>
            <person name="Kautsar S.A."/>
            <person name="Yang D."/>
            <person name="Bader C.D."/>
            <person name="Teijaro C.N."/>
            <person name="Fluegel L."/>
            <person name="Davis C.M."/>
            <person name="Simpson J.R."/>
            <person name="Lauterbach L."/>
            <person name="Steele A.D."/>
            <person name="Gui C."/>
            <person name="Meng S."/>
            <person name="Li G."/>
            <person name="Viehrig K."/>
            <person name="Ye F."/>
            <person name="Su P."/>
            <person name="Kiefer A.F."/>
            <person name="Nichols A."/>
            <person name="Cepeda A.J."/>
            <person name="Yan W."/>
            <person name="Fan B."/>
            <person name="Jiang Y."/>
            <person name="Adhikari A."/>
            <person name="Zheng C.-J."/>
            <person name="Schuster L."/>
            <person name="Cowan T.M."/>
            <person name="Smanski M.J."/>
            <person name="Chevrette M.G."/>
            <person name="De Carvalho L.P.S."/>
            <person name="Shen B."/>
        </authorList>
    </citation>
    <scope>NUCLEOTIDE SEQUENCE [LARGE SCALE GENOMIC DNA]</scope>
    <source>
        <strain evidence="4 5">NPDC048946</strain>
    </source>
</reference>
<accession>A0ABV3DC75</accession>
<keyword evidence="2" id="KW-0378">Hydrolase</keyword>
<keyword evidence="5" id="KW-1185">Reference proteome</keyword>
<dbReference type="InterPro" id="IPR000026">
    <property type="entry name" value="N1-like"/>
</dbReference>
<dbReference type="Gene3D" id="3.10.450.30">
    <property type="entry name" value="Microbial ribonucleases"/>
    <property type="match status" value="1"/>
</dbReference>
<feature type="compositionally biased region" description="Low complexity" evidence="3">
    <location>
        <begin position="46"/>
        <end position="79"/>
    </location>
</feature>
<protein>
    <submittedName>
        <fullName evidence="4">Ribonuclease domain-containing protein</fullName>
    </submittedName>
</protein>
<dbReference type="Proteomes" id="UP001551482">
    <property type="component" value="Unassembled WGS sequence"/>
</dbReference>
<name>A0ABV3DC75_9ACTN</name>
<organism evidence="4 5">
    <name type="scientific">Streptodolium elevatio</name>
    <dbReference type="NCBI Taxonomy" id="3157996"/>
    <lineage>
        <taxon>Bacteria</taxon>
        <taxon>Bacillati</taxon>
        <taxon>Actinomycetota</taxon>
        <taxon>Actinomycetes</taxon>
        <taxon>Kitasatosporales</taxon>
        <taxon>Streptomycetaceae</taxon>
        <taxon>Streptodolium</taxon>
    </lineage>
</organism>
<proteinExistence type="predicted"/>
<evidence type="ECO:0000313" key="4">
    <source>
        <dbReference type="EMBL" id="MEU8133358.1"/>
    </source>
</evidence>